<dbReference type="SMART" id="SM01018">
    <property type="entry name" value="B12-binding_2"/>
    <property type="match status" value="1"/>
</dbReference>
<dbReference type="Pfam" id="PF02965">
    <property type="entry name" value="Met_synt_B12"/>
    <property type="match status" value="1"/>
</dbReference>
<dbReference type="InterPro" id="IPR036594">
    <property type="entry name" value="Meth_synthase_dom"/>
</dbReference>
<dbReference type="PANTHER" id="PTHR45833:SF1">
    <property type="entry name" value="METHIONINE SYNTHASE"/>
    <property type="match status" value="1"/>
</dbReference>
<proteinExistence type="inferred from homology"/>
<feature type="region of interest" description="Disordered" evidence="25">
    <location>
        <begin position="863"/>
        <end position="884"/>
    </location>
</feature>
<dbReference type="RefSeq" id="WP_183731519.1">
    <property type="nucleotide sequence ID" value="NZ_JACHID010000006.1"/>
</dbReference>
<evidence type="ECO:0000256" key="6">
    <source>
        <dbReference type="ARBA" id="ARBA00012032"/>
    </source>
</evidence>
<dbReference type="SUPFAM" id="SSF52242">
    <property type="entry name" value="Cobalamin (vitamin B12)-binding domain"/>
    <property type="match status" value="1"/>
</dbReference>
<evidence type="ECO:0000256" key="8">
    <source>
        <dbReference type="ARBA" id="ARBA00022603"/>
    </source>
</evidence>
<feature type="domain" description="Hcy-binding" evidence="26">
    <location>
        <begin position="8"/>
        <end position="310"/>
    </location>
</feature>
<feature type="compositionally biased region" description="Low complexity" evidence="25">
    <location>
        <begin position="868"/>
        <end position="879"/>
    </location>
</feature>
<evidence type="ECO:0000256" key="11">
    <source>
        <dbReference type="ARBA" id="ARBA00022679"/>
    </source>
</evidence>
<dbReference type="PROSITE" id="PS51337">
    <property type="entry name" value="B12_BINDING_NTER"/>
    <property type="match status" value="1"/>
</dbReference>
<dbReference type="GO" id="GO:0031419">
    <property type="term" value="F:cobalamin binding"/>
    <property type="evidence" value="ECO:0007669"/>
    <property type="project" value="UniProtKB-UniRule"/>
</dbReference>
<evidence type="ECO:0000256" key="23">
    <source>
        <dbReference type="PIRSR" id="PIRSR000381-2"/>
    </source>
</evidence>
<keyword evidence="12 21" id="KW-0949">S-adenosyl-L-methionine</keyword>
<accession>A0A7W8DGW0</accession>
<dbReference type="GO" id="GO:0046653">
    <property type="term" value="P:tetrahydrofolate metabolic process"/>
    <property type="evidence" value="ECO:0007669"/>
    <property type="project" value="TreeGrafter"/>
</dbReference>
<evidence type="ECO:0000259" key="30">
    <source>
        <dbReference type="PROSITE" id="PS51337"/>
    </source>
</evidence>
<keyword evidence="16 21" id="KW-0486">Methionine biosynthesis</keyword>
<dbReference type="Gene3D" id="1.10.1240.10">
    <property type="entry name" value="Methionine synthase domain"/>
    <property type="match status" value="1"/>
</dbReference>
<dbReference type="InterPro" id="IPR003726">
    <property type="entry name" value="HCY_dom"/>
</dbReference>
<dbReference type="InterPro" id="IPR050554">
    <property type="entry name" value="Met_Synthase/Corrinoid"/>
</dbReference>
<evidence type="ECO:0000256" key="16">
    <source>
        <dbReference type="ARBA" id="ARBA00023167"/>
    </source>
</evidence>
<dbReference type="InterPro" id="IPR011005">
    <property type="entry name" value="Dihydropteroate_synth-like_sf"/>
</dbReference>
<dbReference type="Gene3D" id="3.40.50.280">
    <property type="entry name" value="Cobalamin-binding domain"/>
    <property type="match status" value="1"/>
</dbReference>
<dbReference type="GO" id="GO:0008705">
    <property type="term" value="F:methionine synthase activity"/>
    <property type="evidence" value="ECO:0007669"/>
    <property type="project" value="UniProtKB-UniRule"/>
</dbReference>
<feature type="domain" description="AdoMet activation" evidence="28">
    <location>
        <begin position="857"/>
        <end position="1142"/>
    </location>
</feature>
<organism evidence="31 32">
    <name type="scientific">Desulfurispira natronophila</name>
    <dbReference type="NCBI Taxonomy" id="682562"/>
    <lineage>
        <taxon>Bacteria</taxon>
        <taxon>Pseudomonadati</taxon>
        <taxon>Chrysiogenota</taxon>
        <taxon>Chrysiogenia</taxon>
        <taxon>Chrysiogenales</taxon>
        <taxon>Chrysiogenaceae</taxon>
        <taxon>Desulfurispira</taxon>
    </lineage>
</organism>
<evidence type="ECO:0000256" key="18">
    <source>
        <dbReference type="ARBA" id="ARBA00025552"/>
    </source>
</evidence>
<evidence type="ECO:0000256" key="5">
    <source>
        <dbReference type="ARBA" id="ARBA00010398"/>
    </source>
</evidence>
<dbReference type="InterPro" id="IPR004223">
    <property type="entry name" value="VitB12-dep_Met_synth_activ_dom"/>
</dbReference>
<feature type="binding site" evidence="22 24">
    <location>
        <position position="295"/>
    </location>
    <ligand>
        <name>Zn(2+)</name>
        <dbReference type="ChEBI" id="CHEBI:29105"/>
    </ligand>
</feature>
<dbReference type="SUPFAM" id="SSF51717">
    <property type="entry name" value="Dihydropteroate synthetase-like"/>
    <property type="match status" value="1"/>
</dbReference>
<gene>
    <name evidence="31" type="ORF">HNR37_001245</name>
</gene>
<feature type="domain" description="B12-binding N-terminal" evidence="30">
    <location>
        <begin position="624"/>
        <end position="717"/>
    </location>
</feature>
<dbReference type="InterPro" id="IPR003759">
    <property type="entry name" value="Cbl-bd_cap"/>
</dbReference>
<keyword evidence="8 21" id="KW-0489">Methyltransferase</keyword>
<evidence type="ECO:0000313" key="31">
    <source>
        <dbReference type="EMBL" id="MBB5021931.1"/>
    </source>
</evidence>
<evidence type="ECO:0000313" key="32">
    <source>
        <dbReference type="Proteomes" id="UP000528322"/>
    </source>
</evidence>
<dbReference type="InterPro" id="IPR006158">
    <property type="entry name" value="Cobalamin-bd"/>
</dbReference>
<evidence type="ECO:0000256" key="19">
    <source>
        <dbReference type="ARBA" id="ARBA00031040"/>
    </source>
</evidence>
<evidence type="ECO:0000256" key="3">
    <source>
        <dbReference type="ARBA" id="ARBA00001956"/>
    </source>
</evidence>
<evidence type="ECO:0000256" key="2">
    <source>
        <dbReference type="ARBA" id="ARBA00001947"/>
    </source>
</evidence>
<dbReference type="GO" id="GO:0050667">
    <property type="term" value="P:homocysteine metabolic process"/>
    <property type="evidence" value="ECO:0007669"/>
    <property type="project" value="TreeGrafter"/>
</dbReference>
<evidence type="ECO:0000256" key="1">
    <source>
        <dbReference type="ARBA" id="ARBA00001700"/>
    </source>
</evidence>
<evidence type="ECO:0000256" key="4">
    <source>
        <dbReference type="ARBA" id="ARBA00005178"/>
    </source>
</evidence>
<keyword evidence="17 21" id="KW-0170">Cobalt</keyword>
<keyword evidence="13 21" id="KW-0479">Metal-binding</keyword>
<keyword evidence="32" id="KW-1185">Reference proteome</keyword>
<dbReference type="Pfam" id="PF00809">
    <property type="entry name" value="Pterin_bind"/>
    <property type="match status" value="1"/>
</dbReference>
<dbReference type="GO" id="GO:0008270">
    <property type="term" value="F:zinc ion binding"/>
    <property type="evidence" value="ECO:0007669"/>
    <property type="project" value="UniProtKB-UniRule"/>
</dbReference>
<feature type="binding site" description="axial binding residue" evidence="22">
    <location>
        <position position="730"/>
    </location>
    <ligand>
        <name>methylcob(III)alamin</name>
        <dbReference type="ChEBI" id="CHEBI:28115"/>
    </ligand>
    <ligandPart>
        <name>Co</name>
        <dbReference type="ChEBI" id="CHEBI:27638"/>
    </ligandPart>
</feature>
<feature type="binding site" evidence="23">
    <location>
        <position position="1087"/>
    </location>
    <ligand>
        <name>S-adenosyl-L-methionine</name>
        <dbReference type="ChEBI" id="CHEBI:59789"/>
    </ligand>
</feature>
<dbReference type="Pfam" id="PF02574">
    <property type="entry name" value="S-methyl_trans"/>
    <property type="match status" value="1"/>
</dbReference>
<comment type="domain">
    <text evidence="21">Modular enzyme with four functionally distinct domains. The isolated Hcy-binding domain catalyzes methyl transfer from free methylcobalamin to homocysteine. The Hcy-binding domain in association with the pterin-binding domain catalyzes the methylation of cob(I)alamin by methyltetrahydrofolate and the methylation of homocysteine. The B12-binding domain binds the cofactor. The AdoMet activation domain binds S-adenosyl-L-methionine. Under aerobic conditions cob(I)alamin can be converted to inactive cob(II)alamin. Reductive methylation by S-adenosyl-L-methionine and flavodoxin regenerates methylcobalamin.</text>
</comment>
<evidence type="ECO:0000259" key="28">
    <source>
        <dbReference type="PROSITE" id="PS50974"/>
    </source>
</evidence>
<evidence type="ECO:0000256" key="13">
    <source>
        <dbReference type="ARBA" id="ARBA00022723"/>
    </source>
</evidence>
<dbReference type="AlphaFoldDB" id="A0A7W8DGW0"/>
<evidence type="ECO:0000256" key="21">
    <source>
        <dbReference type="PIRNR" id="PIRNR000381"/>
    </source>
</evidence>
<dbReference type="PROSITE" id="PS50974">
    <property type="entry name" value="ADOMET_ACTIVATION"/>
    <property type="match status" value="1"/>
</dbReference>
<feature type="binding site" evidence="22 24">
    <location>
        <position position="232"/>
    </location>
    <ligand>
        <name>Zn(2+)</name>
        <dbReference type="ChEBI" id="CHEBI:29105"/>
    </ligand>
</feature>
<dbReference type="FunFam" id="3.20.20.20:FF:000017">
    <property type="entry name" value="Methionine synthase"/>
    <property type="match status" value="1"/>
</dbReference>
<evidence type="ECO:0000256" key="20">
    <source>
        <dbReference type="NCBIfam" id="TIGR02082"/>
    </source>
</evidence>
<dbReference type="EC" id="2.1.1.13" evidence="6 20"/>
<feature type="domain" description="B12-binding" evidence="29">
    <location>
        <begin position="717"/>
        <end position="852"/>
    </location>
</feature>
<sequence length="1142" mass="125803">MTTQQQRIDLLRQRAASHILCLDGATGTALASFELTAADFGGAAYDGCNEYLVITRPDVVEGVHRCYLEAGADIIETNSFGSTSIVLREYALEDQVQRLNLEAARIARAIADQYSTADKPRFVAGCMGPTSKSICITGGVTFGELRDAFRQQALALIEGGVDYLLLETMQDTLNLKAGLIGATEAMEQMGVDMPLAVSVTIEPMGTMLAGQAIEALYNSIEHFPLLYVGLNCATGPDFMTGHIRSLAQLATCGVACVPNAGLPDENGRYQQSPTDVAGKLAQFMDEGWLNFVGGCCGTTDEHIRMISAEAAKRPARTPQPATPFALSGIEYLPIEPGELYLVGERTNVIGSRKFKRLIAEGNLDEAVEVARKQIRGGAHIIDVCLANPDRDEHTDMQAFMAALMRSIKVPFMIDSTDAAVVEVALQYSQGKAIINSINLEQGTERLDEIVPLLKTYGAAVVVGTIDEDPEHGMAVTAQRKLEIARRSYDILVNQYRLRPENIVFDPLVFPVATGDEQYRTSARETIEGIALIREEFPHCAITIGLSNVSFGLPPAAREILNAVFLKHCVDAGLTMPIINPEMMVRYASIEAEDLQLAEDLIFARSADPITPFADKFRERKTQQKATSDESLPIAQRLQSNIVEGSRENLHPRLDEAMAQMPPLDVINGPLMAGMAEVGRLFNDNQLIVAEVLQSAEVMKASVDYLSQFMEADQVTTRGTMVLATVKGDVHDIGKNLVDIIMTNNGYKVINLGIKIPSEQIIEAIEKHKPDFVGLSGLLVRSAQQMTTTAADMKAAGIDVPLMVGGAALSENFTSQKIQPQYEGLAIYCRDPMECLALAGRLLDDDQRQSVVEELWNKRLKREELSQETASTRPAASTASQRVQPVERVPLPPDLKRHVHMESDLQTIFDHINPHMLYGKHLGYKGFPEALARGEAKAVQLQKQVQEIMDEIQRRGDIQPGAVYRYFQAHRSSENSITLLDSLEQPLRTISFPRNPALDLCLADYVHPERDYLCLFVVSTGPKLGQLAQQEKEKGNYQRSHIMASLALEMAESLAEILHIRLRHMWGIGEQSPLPKQDLFGARYRGKRYAPGYSALPDLSVQEDLFALLHPDELGVKLTESHMMDPEASTSGFVFHHPEARYF</sequence>
<evidence type="ECO:0000259" key="26">
    <source>
        <dbReference type="PROSITE" id="PS50970"/>
    </source>
</evidence>
<evidence type="ECO:0000256" key="7">
    <source>
        <dbReference type="ARBA" id="ARBA00013998"/>
    </source>
</evidence>
<dbReference type="EMBL" id="JACHID010000006">
    <property type="protein sequence ID" value="MBB5021931.1"/>
    <property type="molecule type" value="Genomic_DNA"/>
</dbReference>
<comment type="pathway">
    <text evidence="4 21">Amino-acid biosynthesis; L-methionine biosynthesis via de novo pathway; L-methionine from L-homocysteine (MetH route): step 1/1.</text>
</comment>
<dbReference type="PIRSF" id="PIRSF000381">
    <property type="entry name" value="MetH"/>
    <property type="match status" value="1"/>
</dbReference>
<feature type="domain" description="Pterin-binding" evidence="27">
    <location>
        <begin position="339"/>
        <end position="602"/>
    </location>
</feature>
<dbReference type="SUPFAM" id="SSF82282">
    <property type="entry name" value="Homocysteine S-methyltransferase"/>
    <property type="match status" value="1"/>
</dbReference>
<keyword evidence="11 21" id="KW-0808">Transferase</keyword>
<dbReference type="PROSITE" id="PS50972">
    <property type="entry name" value="PTERIN_BINDING"/>
    <property type="match status" value="1"/>
</dbReference>
<dbReference type="PROSITE" id="PS51332">
    <property type="entry name" value="B12_BINDING"/>
    <property type="match status" value="1"/>
</dbReference>
<comment type="caution">
    <text evidence="31">The sequence shown here is derived from an EMBL/GenBank/DDBJ whole genome shotgun (WGS) entry which is preliminary data.</text>
</comment>
<dbReference type="InterPro" id="IPR000489">
    <property type="entry name" value="Pterin-binding_dom"/>
</dbReference>
<evidence type="ECO:0000256" key="17">
    <source>
        <dbReference type="ARBA" id="ARBA00023285"/>
    </source>
</evidence>
<dbReference type="InterPro" id="IPR036724">
    <property type="entry name" value="Cobalamin-bd_sf"/>
</dbReference>
<dbReference type="FunFam" id="3.20.20.330:FF:000001">
    <property type="entry name" value="Methionine synthase"/>
    <property type="match status" value="1"/>
</dbReference>
<reference evidence="31 32" key="1">
    <citation type="submission" date="2020-08" db="EMBL/GenBank/DDBJ databases">
        <title>Genomic Encyclopedia of Type Strains, Phase IV (KMG-IV): sequencing the most valuable type-strain genomes for metagenomic binning, comparative biology and taxonomic classification.</title>
        <authorList>
            <person name="Goeker M."/>
        </authorList>
    </citation>
    <scope>NUCLEOTIDE SEQUENCE [LARGE SCALE GENOMIC DNA]</scope>
    <source>
        <strain evidence="31 32">DSM 22071</strain>
    </source>
</reference>
<evidence type="ECO:0000259" key="29">
    <source>
        <dbReference type="PROSITE" id="PS51332"/>
    </source>
</evidence>
<dbReference type="InterPro" id="IPR036589">
    <property type="entry name" value="HCY_dom_sf"/>
</dbReference>
<evidence type="ECO:0000256" key="22">
    <source>
        <dbReference type="PIRSR" id="PIRSR000381-1"/>
    </source>
</evidence>
<keyword evidence="9 21" id="KW-0028">Amino-acid biosynthesis</keyword>
<evidence type="ECO:0000256" key="15">
    <source>
        <dbReference type="ARBA" id="ARBA00022833"/>
    </source>
</evidence>
<dbReference type="InterPro" id="IPR037010">
    <property type="entry name" value="VitB12-dep_Met_synth_activ_sf"/>
</dbReference>
<dbReference type="Gene3D" id="3.10.196.10">
    <property type="entry name" value="Vitamin B12-dependent methionine synthase, activation domain"/>
    <property type="match status" value="1"/>
</dbReference>
<dbReference type="GO" id="GO:0005829">
    <property type="term" value="C:cytosol"/>
    <property type="evidence" value="ECO:0007669"/>
    <property type="project" value="TreeGrafter"/>
</dbReference>
<evidence type="ECO:0000256" key="24">
    <source>
        <dbReference type="PROSITE-ProRule" id="PRU00333"/>
    </source>
</evidence>
<evidence type="ECO:0000256" key="12">
    <source>
        <dbReference type="ARBA" id="ARBA00022691"/>
    </source>
</evidence>
<keyword evidence="10 21" id="KW-0846">Cobalamin</keyword>
<dbReference type="PROSITE" id="PS50970">
    <property type="entry name" value="HCY"/>
    <property type="match status" value="1"/>
</dbReference>
<keyword evidence="15 21" id="KW-0862">Zinc</keyword>
<evidence type="ECO:0000256" key="14">
    <source>
        <dbReference type="ARBA" id="ARBA00022737"/>
    </source>
</evidence>
<dbReference type="PANTHER" id="PTHR45833">
    <property type="entry name" value="METHIONINE SYNTHASE"/>
    <property type="match status" value="1"/>
</dbReference>
<comment type="catalytic activity">
    <reaction evidence="1 21">
        <text>(6S)-5-methyl-5,6,7,8-tetrahydrofolate + L-homocysteine = (6S)-5,6,7,8-tetrahydrofolate + L-methionine</text>
        <dbReference type="Rhea" id="RHEA:11172"/>
        <dbReference type="ChEBI" id="CHEBI:18608"/>
        <dbReference type="ChEBI" id="CHEBI:57453"/>
        <dbReference type="ChEBI" id="CHEBI:57844"/>
        <dbReference type="ChEBI" id="CHEBI:58199"/>
        <dbReference type="EC" id="2.1.1.13"/>
    </reaction>
</comment>
<dbReference type="Pfam" id="PF02310">
    <property type="entry name" value="B12-binding"/>
    <property type="match status" value="1"/>
</dbReference>
<feature type="binding site" evidence="23">
    <location>
        <begin position="1141"/>
        <end position="1142"/>
    </location>
    <ligand>
        <name>S-adenosyl-L-methionine</name>
        <dbReference type="ChEBI" id="CHEBI:59789"/>
    </ligand>
</feature>
<dbReference type="Gene3D" id="3.20.20.20">
    <property type="entry name" value="Dihydropteroate synthase-like"/>
    <property type="match status" value="1"/>
</dbReference>
<dbReference type="Proteomes" id="UP000528322">
    <property type="component" value="Unassembled WGS sequence"/>
</dbReference>
<dbReference type="GO" id="GO:0032259">
    <property type="term" value="P:methylation"/>
    <property type="evidence" value="ECO:0007669"/>
    <property type="project" value="UniProtKB-KW"/>
</dbReference>
<feature type="binding site" evidence="23">
    <location>
        <begin position="727"/>
        <end position="731"/>
    </location>
    <ligand>
        <name>methylcob(III)alamin</name>
        <dbReference type="ChEBI" id="CHEBI:28115"/>
    </ligand>
</feature>
<comment type="similarity">
    <text evidence="5">Belongs to the vitamin-B12 dependent methionine synthase family.</text>
</comment>
<comment type="cofactor">
    <cofactor evidence="2 21 24">
        <name>Zn(2+)</name>
        <dbReference type="ChEBI" id="CHEBI:29105"/>
    </cofactor>
</comment>
<evidence type="ECO:0000256" key="9">
    <source>
        <dbReference type="ARBA" id="ARBA00022605"/>
    </source>
</evidence>
<feature type="binding site" evidence="23">
    <location>
        <position position="775"/>
    </location>
    <ligand>
        <name>methylcob(III)alamin</name>
        <dbReference type="ChEBI" id="CHEBI:28115"/>
    </ligand>
</feature>
<feature type="binding site" evidence="22 24">
    <location>
        <position position="296"/>
    </location>
    <ligand>
        <name>Zn(2+)</name>
        <dbReference type="ChEBI" id="CHEBI:29105"/>
    </ligand>
</feature>
<evidence type="ECO:0000259" key="27">
    <source>
        <dbReference type="PROSITE" id="PS50972"/>
    </source>
</evidence>
<name>A0A7W8DGW0_9BACT</name>
<evidence type="ECO:0000256" key="25">
    <source>
        <dbReference type="SAM" id="MobiDB-lite"/>
    </source>
</evidence>
<dbReference type="UniPathway" id="UPA00051">
    <property type="reaction ID" value="UER00081"/>
</dbReference>
<keyword evidence="14" id="KW-0677">Repeat</keyword>
<protein>
    <recommendedName>
        <fullName evidence="7 20">Methionine synthase</fullName>
        <ecNumber evidence="6 20">2.1.1.13</ecNumber>
    </recommendedName>
    <alternativeName>
        <fullName evidence="19 21">5-methyltetrahydrofolate--homocysteine methyltransferase</fullName>
    </alternativeName>
</protein>
<dbReference type="Gene3D" id="3.20.20.330">
    <property type="entry name" value="Homocysteine-binding-like domain"/>
    <property type="match status" value="1"/>
</dbReference>
<dbReference type="SUPFAM" id="SSF47644">
    <property type="entry name" value="Methionine synthase domain"/>
    <property type="match status" value="1"/>
</dbReference>
<comment type="cofactor">
    <cofactor evidence="3 21 22">
        <name>methylcob(III)alamin</name>
        <dbReference type="ChEBI" id="CHEBI:28115"/>
    </cofactor>
</comment>
<dbReference type="SUPFAM" id="SSF56507">
    <property type="entry name" value="Methionine synthase activation domain-like"/>
    <property type="match status" value="1"/>
</dbReference>
<evidence type="ECO:0000256" key="10">
    <source>
        <dbReference type="ARBA" id="ARBA00022628"/>
    </source>
</evidence>
<comment type="function">
    <text evidence="18 21">Catalyzes the transfer of a methyl group from methyl-cobalamin to homocysteine, yielding enzyme-bound cob(I)alamin and methionine. Subsequently, remethylates the cofactor using methyltetrahydrofolate.</text>
</comment>
<dbReference type="InterPro" id="IPR011822">
    <property type="entry name" value="MetH"/>
</dbReference>
<dbReference type="NCBIfam" id="TIGR02082">
    <property type="entry name" value="metH"/>
    <property type="match status" value="1"/>
</dbReference>
<dbReference type="Pfam" id="PF02607">
    <property type="entry name" value="B12-binding_2"/>
    <property type="match status" value="1"/>
</dbReference>